<dbReference type="SUPFAM" id="SSF51905">
    <property type="entry name" value="FAD/NAD(P)-binding domain"/>
    <property type="match status" value="1"/>
</dbReference>
<keyword evidence="4" id="KW-0411">Iron-sulfur</keyword>
<dbReference type="InterPro" id="IPR041854">
    <property type="entry name" value="BFD-like_2Fe2S-bd_dom_sf"/>
</dbReference>
<dbReference type="Pfam" id="PF17806">
    <property type="entry name" value="SO_alpha_A3"/>
    <property type="match status" value="1"/>
</dbReference>
<comment type="caution">
    <text evidence="6">The sequence shown here is derived from an EMBL/GenBank/DDBJ whole genome shotgun (WGS) entry which is preliminary data.</text>
</comment>
<dbReference type="Gene3D" id="1.10.10.1100">
    <property type="entry name" value="BFD-like [2Fe-2S]-binding domain"/>
    <property type="match status" value="1"/>
</dbReference>
<dbReference type="PROSITE" id="PS51379">
    <property type="entry name" value="4FE4S_FER_2"/>
    <property type="match status" value="2"/>
</dbReference>
<dbReference type="Gene3D" id="3.30.70.20">
    <property type="match status" value="1"/>
</dbReference>
<dbReference type="GO" id="GO:0051536">
    <property type="term" value="F:iron-sulfur cluster binding"/>
    <property type="evidence" value="ECO:0007669"/>
    <property type="project" value="UniProtKB-KW"/>
</dbReference>
<evidence type="ECO:0000256" key="1">
    <source>
        <dbReference type="ARBA" id="ARBA00022723"/>
    </source>
</evidence>
<sequence length="605" mass="65377">MSNLDLLVIGGGPAGLSSAIEAAKNGLSVLVVDEGVFSGGQLVKQTHKFFGNESFFASVRGFEIGTSLTEQLNSLDSAKIQNESSVVAIYPDGVLVHDMKNDQTSLLNPKKIIVASGASEKFIQFENNDLPGVYGAGAVQTLMNQFGILPGRSVLMIGSGNIGLIVSYQLLQAGVEVRAILEASNRIGGYQVHADKVKRVGIPILLQHTVLRAIGEESVRGAVIARLDEKWRPVAGSERELVVDTICIAVGLSPSVELAAQAGCQLKYIKELGGYIPLRDENMRTSVRDVFVAGDAAGIEEATTAMIEGQIAGLAVVSDLTENCSQERLTYLKNTLRNFRSGPTSSKTRAGLAKLGNEFEEASFAKESPDDFTKYVGKMRPIIECFEAIPCNPCETSCPVGAITIGDNINNRPIIDYSKCTGCGICATKCPGLAIFMFRENEDGTCSVGIPYEFLPFPIEEQQVTALGRNGEAICNVKVERVVRSPNKTNLVYINVPCEFASDVRHIFVPSEESKSFVCRCEEVTVDQVRKAIGDGYTDFEELRRYLRISMGPCGGRTCRLNTLMILSEETGIPIERLSPGIFRPPAIPVSFRAVAESGDDCCEE</sequence>
<dbReference type="PRINTS" id="PR00411">
    <property type="entry name" value="PNDRDTASEI"/>
</dbReference>
<dbReference type="Proteomes" id="UP000886198">
    <property type="component" value="Unassembled WGS sequence"/>
</dbReference>
<feature type="domain" description="4Fe-4S ferredoxin-type" evidence="5">
    <location>
        <begin position="411"/>
        <end position="440"/>
    </location>
</feature>
<dbReference type="EMBL" id="DSBT01000145">
    <property type="protein sequence ID" value="HDP77596.1"/>
    <property type="molecule type" value="Genomic_DNA"/>
</dbReference>
<accession>A0A7C1CVH6</accession>
<dbReference type="PROSITE" id="PS00198">
    <property type="entry name" value="4FE4S_FER_1"/>
    <property type="match status" value="1"/>
</dbReference>
<dbReference type="Gene3D" id="3.50.50.60">
    <property type="entry name" value="FAD/NAD(P)-binding domain"/>
    <property type="match status" value="2"/>
</dbReference>
<gene>
    <name evidence="6" type="ORF">ENN47_05330</name>
</gene>
<dbReference type="GO" id="GO:0016491">
    <property type="term" value="F:oxidoreductase activity"/>
    <property type="evidence" value="ECO:0007669"/>
    <property type="project" value="UniProtKB-KW"/>
</dbReference>
<feature type="domain" description="4Fe-4S ferredoxin-type" evidence="5">
    <location>
        <begin position="379"/>
        <end position="408"/>
    </location>
</feature>
<evidence type="ECO:0000256" key="2">
    <source>
        <dbReference type="ARBA" id="ARBA00023002"/>
    </source>
</evidence>
<dbReference type="PANTHER" id="PTHR42949:SF3">
    <property type="entry name" value="ANAEROBIC GLYCEROL-3-PHOSPHATE DEHYDROGENASE SUBUNIT B"/>
    <property type="match status" value="1"/>
</dbReference>
<dbReference type="InterPro" id="IPR051691">
    <property type="entry name" value="Metab_Enz_Cyan_OpOx_G3PDH"/>
</dbReference>
<keyword evidence="1" id="KW-0479">Metal-binding</keyword>
<dbReference type="InterPro" id="IPR041117">
    <property type="entry name" value="SoxA_A3"/>
</dbReference>
<dbReference type="InterPro" id="IPR017900">
    <property type="entry name" value="4Fe4S_Fe_S_CS"/>
</dbReference>
<dbReference type="AlphaFoldDB" id="A0A7C1CVH6"/>
<dbReference type="PANTHER" id="PTHR42949">
    <property type="entry name" value="ANAEROBIC GLYCEROL-3-PHOSPHATE DEHYDROGENASE SUBUNIT B"/>
    <property type="match status" value="1"/>
</dbReference>
<evidence type="ECO:0000259" key="5">
    <source>
        <dbReference type="PROSITE" id="PS51379"/>
    </source>
</evidence>
<evidence type="ECO:0000256" key="3">
    <source>
        <dbReference type="ARBA" id="ARBA00023004"/>
    </source>
</evidence>
<proteinExistence type="predicted"/>
<evidence type="ECO:0000313" key="6">
    <source>
        <dbReference type="EMBL" id="HDP77596.1"/>
    </source>
</evidence>
<dbReference type="InterPro" id="IPR036188">
    <property type="entry name" value="FAD/NAD-bd_sf"/>
</dbReference>
<dbReference type="InterPro" id="IPR023753">
    <property type="entry name" value="FAD/NAD-binding_dom"/>
</dbReference>
<dbReference type="SUPFAM" id="SSF54862">
    <property type="entry name" value="4Fe-4S ferredoxins"/>
    <property type="match status" value="1"/>
</dbReference>
<dbReference type="CDD" id="cd19946">
    <property type="entry name" value="GlpA-like_Fer2_BFD-like"/>
    <property type="match status" value="1"/>
</dbReference>
<protein>
    <submittedName>
        <fullName evidence="6">FAD-dependent oxidoreductase</fullName>
    </submittedName>
</protein>
<dbReference type="PRINTS" id="PR00368">
    <property type="entry name" value="FADPNR"/>
</dbReference>
<organism evidence="6">
    <name type="scientific">Mesotoga infera</name>
    <dbReference type="NCBI Taxonomy" id="1236046"/>
    <lineage>
        <taxon>Bacteria</taxon>
        <taxon>Thermotogati</taxon>
        <taxon>Thermotogota</taxon>
        <taxon>Thermotogae</taxon>
        <taxon>Kosmotogales</taxon>
        <taxon>Kosmotogaceae</taxon>
        <taxon>Mesotoga</taxon>
    </lineage>
</organism>
<reference evidence="6" key="1">
    <citation type="journal article" date="2020" name="mSystems">
        <title>Genome- and Community-Level Interaction Insights into Carbon Utilization and Element Cycling Functions of Hydrothermarchaeota in Hydrothermal Sediment.</title>
        <authorList>
            <person name="Zhou Z."/>
            <person name="Liu Y."/>
            <person name="Xu W."/>
            <person name="Pan J."/>
            <person name="Luo Z.H."/>
            <person name="Li M."/>
        </authorList>
    </citation>
    <scope>NUCLEOTIDE SEQUENCE [LARGE SCALE GENOMIC DNA]</scope>
    <source>
        <strain evidence="6">SpSt-1179</strain>
    </source>
</reference>
<dbReference type="Pfam" id="PF07992">
    <property type="entry name" value="Pyr_redox_2"/>
    <property type="match status" value="1"/>
</dbReference>
<name>A0A7C1CVH6_9BACT</name>
<evidence type="ECO:0000256" key="4">
    <source>
        <dbReference type="ARBA" id="ARBA00023014"/>
    </source>
</evidence>
<keyword evidence="3" id="KW-0408">Iron</keyword>
<dbReference type="InterPro" id="IPR017896">
    <property type="entry name" value="4Fe4S_Fe-S-bd"/>
</dbReference>
<dbReference type="Pfam" id="PF12838">
    <property type="entry name" value="Fer4_7"/>
    <property type="match status" value="1"/>
</dbReference>
<dbReference type="GO" id="GO:0046872">
    <property type="term" value="F:metal ion binding"/>
    <property type="evidence" value="ECO:0007669"/>
    <property type="project" value="UniProtKB-KW"/>
</dbReference>
<keyword evidence="2" id="KW-0560">Oxidoreductase</keyword>